<proteinExistence type="predicted"/>
<sequence>MLCDDPDEVEVQVIQDVLAVVEARLREWEGWGWRVVVPRERVHAVVLQAVIRSVREGFGWRATLDRAGILDRILDGAEAAEEGGSPVDWVIRGHGAQTN</sequence>
<dbReference type="AlphaFoldDB" id="A0A386ZB88"/>
<evidence type="ECO:0000313" key="1">
    <source>
        <dbReference type="EMBL" id="AYF73759.1"/>
    </source>
</evidence>
<dbReference type="KEGG" id="nyu:D7D52_07685"/>
<dbReference type="EMBL" id="CP032568">
    <property type="protein sequence ID" value="AYF73759.1"/>
    <property type="molecule type" value="Genomic_DNA"/>
</dbReference>
<protein>
    <submittedName>
        <fullName evidence="1">Uncharacterized protein</fullName>
    </submittedName>
</protein>
<keyword evidence="2" id="KW-1185">Reference proteome</keyword>
<reference evidence="1 2" key="1">
    <citation type="submission" date="2018-09" db="EMBL/GenBank/DDBJ databases">
        <title>Nocardia yunnanensis sp. nov., an actinomycete isolated from a soil sample.</title>
        <authorList>
            <person name="Zhang J."/>
        </authorList>
    </citation>
    <scope>NUCLEOTIDE SEQUENCE [LARGE SCALE GENOMIC DNA]</scope>
    <source>
        <strain evidence="1 2">CFHS0054</strain>
    </source>
</reference>
<dbReference type="OrthoDB" id="4555765at2"/>
<name>A0A386ZB88_9NOCA</name>
<dbReference type="Proteomes" id="UP000267164">
    <property type="component" value="Chromosome"/>
</dbReference>
<accession>A0A386ZB88</accession>
<organism evidence="1 2">
    <name type="scientific">Nocardia yunnanensis</name>
    <dbReference type="NCBI Taxonomy" id="2382165"/>
    <lineage>
        <taxon>Bacteria</taxon>
        <taxon>Bacillati</taxon>
        <taxon>Actinomycetota</taxon>
        <taxon>Actinomycetes</taxon>
        <taxon>Mycobacteriales</taxon>
        <taxon>Nocardiaceae</taxon>
        <taxon>Nocardia</taxon>
    </lineage>
</organism>
<evidence type="ECO:0000313" key="2">
    <source>
        <dbReference type="Proteomes" id="UP000267164"/>
    </source>
</evidence>
<gene>
    <name evidence="1" type="ORF">D7D52_07685</name>
</gene>
<dbReference type="RefSeq" id="WP_120735685.1">
    <property type="nucleotide sequence ID" value="NZ_CP032568.1"/>
</dbReference>